<dbReference type="InterPro" id="IPR026570">
    <property type="entry name" value="CCDC86"/>
</dbReference>
<keyword evidence="6" id="KW-0164">Citrullination</keyword>
<evidence type="ECO:0000256" key="5">
    <source>
        <dbReference type="ARBA" id="ARBA00022553"/>
    </source>
</evidence>
<comment type="function">
    <text evidence="9">Required for proper chromosome segregation during mitosis and error-free mitotic progression.</text>
</comment>
<reference evidence="12" key="3">
    <citation type="submission" date="2017-04" db="EMBL/GenBank/DDBJ databases">
        <title>Population genomics of picophytoplankton unveils novel chromosome hypervariability.</title>
        <authorList>
            <consortium name="DOE Joint Genome Institute"/>
            <person name="Blanc-Mathieu R."/>
            <person name="Krasovec M."/>
            <person name="Hebrard M."/>
            <person name="Yau S."/>
            <person name="Desgranges E."/>
            <person name="Martin J."/>
            <person name="Schackwitz W."/>
            <person name="Kuo A."/>
            <person name="Salin G."/>
            <person name="Donnadieu C."/>
            <person name="Desdevises Y."/>
            <person name="Sanchez-Ferandin S."/>
            <person name="Moreau H."/>
            <person name="Rivals E."/>
            <person name="Grigoriev I.V."/>
            <person name="Grimsley N."/>
            <person name="Eyre-Walker A."/>
            <person name="Piganeau G."/>
        </authorList>
    </citation>
    <scope>NUCLEOTIDE SEQUENCE [LARGE SCALE GENOMIC DNA]</scope>
    <source>
        <strain evidence="12">RCC 1115</strain>
    </source>
</reference>
<evidence type="ECO:0000256" key="2">
    <source>
        <dbReference type="ARBA" id="ARBA00004604"/>
    </source>
</evidence>
<comment type="subcellular location">
    <subcellularLocation>
        <location evidence="1">Chromosome</location>
    </subcellularLocation>
    <subcellularLocation>
        <location evidence="2">Nucleus</location>
        <location evidence="2">Nucleolus</location>
    </subcellularLocation>
</comment>
<keyword evidence="13" id="KW-1185">Reference proteome</keyword>
<evidence type="ECO:0000256" key="3">
    <source>
        <dbReference type="ARBA" id="ARBA00016738"/>
    </source>
</evidence>
<dbReference type="OrthoDB" id="781329at2759"/>
<evidence type="ECO:0000313" key="11">
    <source>
        <dbReference type="EMBL" id="CEG01251.1"/>
    </source>
</evidence>
<dbReference type="InParanoid" id="A0A096PA32"/>
<dbReference type="AlphaFoldDB" id="A0A096PA32"/>
<feature type="region of interest" description="Disordered" evidence="10">
    <location>
        <begin position="35"/>
        <end position="121"/>
    </location>
</feature>
<keyword evidence="7" id="KW-0175">Coiled coil</keyword>
<reference evidence="11 13" key="1">
    <citation type="journal article" date="2006" name="Proc. Natl. Acad. Sci. U.S.A.">
        <title>Genome analysis of the smallest free-living eukaryote Ostreococcus tauri unveils many unique features.</title>
        <authorList>
            <person name="Derelle E."/>
            <person name="Ferraz C."/>
            <person name="Rombauts S."/>
            <person name="Rouze P."/>
            <person name="Worden A.Z."/>
            <person name="Robbens S."/>
            <person name="Partensky F."/>
            <person name="Degroeve S."/>
            <person name="Echeynie S."/>
            <person name="Cooke R."/>
            <person name="Saeys Y."/>
            <person name="Wuyts J."/>
            <person name="Jabbari K."/>
            <person name="Bowler C."/>
            <person name="Panaud O."/>
            <person name="Piegu B."/>
            <person name="Ball S.G."/>
            <person name="Ral J.-P."/>
            <person name="Bouget F.-Y."/>
            <person name="Piganeau G."/>
            <person name="De Baets B."/>
            <person name="Picard A."/>
            <person name="Delseny M."/>
            <person name="Demaille J."/>
            <person name="Van de Peer Y."/>
            <person name="Moreau H."/>
        </authorList>
    </citation>
    <scope>NUCLEOTIDE SEQUENCE [LARGE SCALE GENOMIC DNA]</scope>
    <source>
        <strain evidence="11 13">OTTH0595</strain>
    </source>
</reference>
<keyword evidence="4" id="KW-0158">Chromosome</keyword>
<evidence type="ECO:0000313" key="13">
    <source>
        <dbReference type="Proteomes" id="UP000009170"/>
    </source>
</evidence>
<accession>A0A1Y5HXG5</accession>
<evidence type="ECO:0000256" key="9">
    <source>
        <dbReference type="ARBA" id="ARBA00093307"/>
    </source>
</evidence>
<dbReference type="STRING" id="70448.A0A096PA32"/>
<feature type="compositionally biased region" description="Acidic residues" evidence="10">
    <location>
        <begin position="54"/>
        <end position="68"/>
    </location>
</feature>
<evidence type="ECO:0000256" key="10">
    <source>
        <dbReference type="SAM" id="MobiDB-lite"/>
    </source>
</evidence>
<dbReference type="GeneID" id="9835294"/>
<proteinExistence type="predicted"/>
<protein>
    <recommendedName>
        <fullName evidence="3">Coiled-coil domain-containing protein 86</fullName>
    </recommendedName>
</protein>
<dbReference type="GO" id="GO:0005730">
    <property type="term" value="C:nucleolus"/>
    <property type="evidence" value="ECO:0007669"/>
    <property type="project" value="UniProtKB-SubCell"/>
</dbReference>
<dbReference type="OMA" id="EIDEHEC"/>
<dbReference type="Proteomes" id="UP000195557">
    <property type="component" value="Unassembled WGS sequence"/>
</dbReference>
<evidence type="ECO:0000256" key="6">
    <source>
        <dbReference type="ARBA" id="ARBA00022934"/>
    </source>
</evidence>
<accession>A0A454Y5E8</accession>
<evidence type="ECO:0000256" key="7">
    <source>
        <dbReference type="ARBA" id="ARBA00023054"/>
    </source>
</evidence>
<gene>
    <name evidence="12" type="ORF">BE221DRAFT_187790</name>
    <name evidence="11" type="ORF">OT_ostta02g04930</name>
</gene>
<dbReference type="PANTHER" id="PTHR13557:SF1">
    <property type="entry name" value="COILED-COIL DOMAIN-CONTAINING PROTEIN 86"/>
    <property type="match status" value="1"/>
</dbReference>
<name>A0A096PA32_OSTTA</name>
<evidence type="ECO:0000313" key="12">
    <source>
        <dbReference type="EMBL" id="OUS41860.1"/>
    </source>
</evidence>
<dbReference type="Proteomes" id="UP000009170">
    <property type="component" value="Unassembled WGS sequence"/>
</dbReference>
<dbReference type="EMBL" id="KZ155839">
    <property type="protein sequence ID" value="OUS41860.1"/>
    <property type="molecule type" value="Genomic_DNA"/>
</dbReference>
<feature type="compositionally biased region" description="Basic and acidic residues" evidence="10">
    <location>
        <begin position="69"/>
        <end position="85"/>
    </location>
</feature>
<evidence type="ECO:0000256" key="4">
    <source>
        <dbReference type="ARBA" id="ARBA00022454"/>
    </source>
</evidence>
<organism evidence="11 13">
    <name type="scientific">Ostreococcus tauri</name>
    <name type="common">Marine green alga</name>
    <dbReference type="NCBI Taxonomy" id="70448"/>
    <lineage>
        <taxon>Eukaryota</taxon>
        <taxon>Viridiplantae</taxon>
        <taxon>Chlorophyta</taxon>
        <taxon>Mamiellophyceae</taxon>
        <taxon>Mamiellales</taxon>
        <taxon>Bathycoccaceae</taxon>
        <taxon>Ostreococcus</taxon>
    </lineage>
</organism>
<dbReference type="RefSeq" id="XP_003080061.1">
    <property type="nucleotide sequence ID" value="XM_003080013.1"/>
</dbReference>
<evidence type="ECO:0000256" key="8">
    <source>
        <dbReference type="ARBA" id="ARBA00023242"/>
    </source>
</evidence>
<dbReference type="EMBL" id="CAID01000002">
    <property type="protein sequence ID" value="CEG01251.1"/>
    <property type="molecule type" value="Genomic_DNA"/>
</dbReference>
<sequence>MPRARRVVVDVDAVAHDPAPASAYVPARETFTSGVDLRGCSLTQRGGKRKRDANDDEDERMDDVDGVEDDFRSYKAPKSTHESVPGKKSGRSWKRPASRASALGKPASGKSWEDRVREREAKKRFVEAKADAKRARGLKIKAERERREELKVKKEANRIATGMGQRQTITNAKTIAKKSAKERAKLKKLRML</sequence>
<reference evidence="11" key="2">
    <citation type="journal article" date="2014" name="BMC Genomics">
        <title>An improved genome of the model marine alga Ostreococcus tauri unfolds by assessing Illumina de novo assemblies.</title>
        <authorList>
            <person name="Blanc-Mathieu R."/>
            <person name="Verhelst B."/>
            <person name="Derelle E."/>
            <person name="Rombauts S."/>
            <person name="Bouget F.Y."/>
            <person name="Carre I."/>
            <person name="Chateau A."/>
            <person name="Eyre-Walker A."/>
            <person name="Grimsley N."/>
            <person name="Moreau H."/>
            <person name="Piegu B."/>
            <person name="Rivals E."/>
            <person name="Schackwitz W."/>
            <person name="Van de Peer Y."/>
            <person name="Piganeau G."/>
        </authorList>
    </citation>
    <scope>NUCLEOTIDE SEQUENCE</scope>
    <source>
        <strain evidence="11">RCC4221</strain>
    </source>
</reference>
<feature type="compositionally biased region" description="Basic and acidic residues" evidence="10">
    <location>
        <begin position="111"/>
        <end position="121"/>
    </location>
</feature>
<feature type="compositionally biased region" description="Basic residues" evidence="10">
    <location>
        <begin position="88"/>
        <end position="97"/>
    </location>
</feature>
<dbReference type="GO" id="GO:0005694">
    <property type="term" value="C:chromosome"/>
    <property type="evidence" value="ECO:0007669"/>
    <property type="project" value="UniProtKB-SubCell"/>
</dbReference>
<dbReference type="KEGG" id="ota:OT_ostta02g04930"/>
<evidence type="ECO:0000256" key="1">
    <source>
        <dbReference type="ARBA" id="ARBA00004286"/>
    </source>
</evidence>
<dbReference type="PANTHER" id="PTHR13557">
    <property type="entry name" value="COILED-COIL DOMAIN-CONTAINING PROTEIN 86"/>
    <property type="match status" value="1"/>
</dbReference>
<keyword evidence="5" id="KW-0597">Phosphoprotein</keyword>
<keyword evidence="8" id="KW-0539">Nucleus</keyword>
<accession>A0A096PA32</accession>